<dbReference type="EMBL" id="RQTC01000820">
    <property type="protein sequence ID" value="RZH87279.1"/>
    <property type="molecule type" value="Genomic_DNA"/>
</dbReference>
<dbReference type="AlphaFoldDB" id="A0AB74DY68"/>
<evidence type="ECO:0000313" key="6">
    <source>
        <dbReference type="Proteomes" id="UP000293434"/>
    </source>
</evidence>
<dbReference type="InterPro" id="IPR005845">
    <property type="entry name" value="A-D-PHexomutase_a/b/a-II"/>
</dbReference>
<keyword evidence="3" id="KW-0413">Isomerase</keyword>
<keyword evidence="2" id="KW-0460">Magnesium</keyword>
<comment type="caution">
    <text evidence="5">The sequence shown here is derived from an EMBL/GenBank/DDBJ whole genome shotgun (WGS) entry which is preliminary data.</text>
</comment>
<dbReference type="PANTHER" id="PTHR45745">
    <property type="entry name" value="PHOSPHOMANNOMUTASE 45A"/>
    <property type="match status" value="1"/>
</dbReference>
<name>A0AB74DY68_STAAU</name>
<keyword evidence="1" id="KW-0479">Metal-binding</keyword>
<protein>
    <submittedName>
        <fullName evidence="5">Phosphoglucomutase</fullName>
    </submittedName>
</protein>
<dbReference type="InterPro" id="IPR016055">
    <property type="entry name" value="A-D-PHexomutase_a/b/a-I/II/III"/>
</dbReference>
<dbReference type="GO" id="GO:0006166">
    <property type="term" value="P:purine ribonucleoside salvage"/>
    <property type="evidence" value="ECO:0007669"/>
    <property type="project" value="TreeGrafter"/>
</dbReference>
<dbReference type="Gene3D" id="3.40.120.10">
    <property type="entry name" value="Alpha-D-Glucose-1,6-Bisphosphate, subunit A, domain 3"/>
    <property type="match status" value="1"/>
</dbReference>
<dbReference type="GO" id="GO:0005975">
    <property type="term" value="P:carbohydrate metabolic process"/>
    <property type="evidence" value="ECO:0007669"/>
    <property type="project" value="InterPro"/>
</dbReference>
<evidence type="ECO:0000256" key="2">
    <source>
        <dbReference type="ARBA" id="ARBA00022842"/>
    </source>
</evidence>
<dbReference type="Pfam" id="PF02879">
    <property type="entry name" value="PGM_PMM_II"/>
    <property type="match status" value="1"/>
</dbReference>
<evidence type="ECO:0000256" key="3">
    <source>
        <dbReference type="ARBA" id="ARBA00023235"/>
    </source>
</evidence>
<reference evidence="5 6" key="1">
    <citation type="submission" date="2018-11" db="EMBL/GenBank/DDBJ databases">
        <title>Genomic profiling of Staphylococcus species from a Poultry farm system in KwaZulu-Natal, South Africa.</title>
        <authorList>
            <person name="Amoako D.G."/>
            <person name="Somboro A.M."/>
            <person name="Abia A.L.K."/>
            <person name="Bester L.A."/>
            <person name="Essack S.Y."/>
        </authorList>
    </citation>
    <scope>NUCLEOTIDE SEQUENCE [LARGE SCALE GENOMIC DNA]</scope>
    <source>
        <strain evidence="5 6">SA9</strain>
    </source>
</reference>
<feature type="domain" description="Alpha-D-phosphohexomutase alpha/beta/alpha" evidence="4">
    <location>
        <begin position="1"/>
        <end position="69"/>
    </location>
</feature>
<evidence type="ECO:0000259" key="4">
    <source>
        <dbReference type="Pfam" id="PF02879"/>
    </source>
</evidence>
<evidence type="ECO:0000256" key="1">
    <source>
        <dbReference type="ARBA" id="ARBA00022723"/>
    </source>
</evidence>
<feature type="non-terminal residue" evidence="5">
    <location>
        <position position="1"/>
    </location>
</feature>
<dbReference type="GO" id="GO:0008973">
    <property type="term" value="F:phosphopentomutase activity"/>
    <property type="evidence" value="ECO:0007669"/>
    <property type="project" value="TreeGrafter"/>
</dbReference>
<evidence type="ECO:0000313" key="5">
    <source>
        <dbReference type="EMBL" id="RZH87279.1"/>
    </source>
</evidence>
<accession>A0AB74DY68</accession>
<dbReference type="PANTHER" id="PTHR45745:SF1">
    <property type="entry name" value="PHOSPHOGLUCOMUTASE 2B-RELATED"/>
    <property type="match status" value="1"/>
</dbReference>
<organism evidence="5 6">
    <name type="scientific">Staphylococcus aureus</name>
    <dbReference type="NCBI Taxonomy" id="1280"/>
    <lineage>
        <taxon>Bacteria</taxon>
        <taxon>Bacillati</taxon>
        <taxon>Bacillota</taxon>
        <taxon>Bacilli</taxon>
        <taxon>Bacillales</taxon>
        <taxon>Staphylococcaceae</taxon>
        <taxon>Staphylococcus</taxon>
    </lineage>
</organism>
<dbReference type="Proteomes" id="UP000293434">
    <property type="component" value="Unassembled WGS sequence"/>
</dbReference>
<proteinExistence type="predicted"/>
<feature type="non-terminal residue" evidence="5">
    <location>
        <position position="85"/>
    </location>
</feature>
<gene>
    <name evidence="5" type="ORF">EIG94_17580</name>
</gene>
<dbReference type="SUPFAM" id="SSF53738">
    <property type="entry name" value="Phosphoglucomutase, first 3 domains"/>
    <property type="match status" value="1"/>
</dbReference>
<dbReference type="GO" id="GO:0046872">
    <property type="term" value="F:metal ion binding"/>
    <property type="evidence" value="ECO:0007669"/>
    <property type="project" value="UniProtKB-KW"/>
</dbReference>
<sequence length="85" mass="9476">VPELLQSLIVNQFNIVEDQCKPDWNLRSVQSSNPEDHRAMDTEGELANKSHADLLISHDPDAVRLGIAERDAPGHITYFKGNQLG</sequence>